<dbReference type="InterPro" id="IPR051332">
    <property type="entry name" value="Fosfomycin_Res_Enzymes"/>
</dbReference>
<dbReference type="CDD" id="cd06587">
    <property type="entry name" value="VOC"/>
    <property type="match status" value="1"/>
</dbReference>
<dbReference type="EMBL" id="BAAAHH010000011">
    <property type="protein sequence ID" value="GAA0951654.1"/>
    <property type="molecule type" value="Genomic_DNA"/>
</dbReference>
<accession>A0ABN1R475</accession>
<dbReference type="PROSITE" id="PS51819">
    <property type="entry name" value="VOC"/>
    <property type="match status" value="1"/>
</dbReference>
<feature type="domain" description="VOC" evidence="2">
    <location>
        <begin position="5"/>
        <end position="125"/>
    </location>
</feature>
<evidence type="ECO:0000259" key="2">
    <source>
        <dbReference type="PROSITE" id="PS51819"/>
    </source>
</evidence>
<gene>
    <name evidence="3" type="ORF">GCM10009550_31540</name>
</gene>
<dbReference type="InterPro" id="IPR018146">
    <property type="entry name" value="Glyoxalase_1_CS"/>
</dbReference>
<proteinExistence type="predicted"/>
<dbReference type="PANTHER" id="PTHR36113">
    <property type="entry name" value="LYASE, PUTATIVE-RELATED-RELATED"/>
    <property type="match status" value="1"/>
</dbReference>
<protein>
    <submittedName>
        <fullName evidence="3">VOC family protein</fullName>
    </submittedName>
</protein>
<reference evidence="3 4" key="1">
    <citation type="journal article" date="2019" name="Int. J. Syst. Evol. Microbiol.">
        <title>The Global Catalogue of Microorganisms (GCM) 10K type strain sequencing project: providing services to taxonomists for standard genome sequencing and annotation.</title>
        <authorList>
            <consortium name="The Broad Institute Genomics Platform"/>
            <consortium name="The Broad Institute Genome Sequencing Center for Infectious Disease"/>
            <person name="Wu L."/>
            <person name="Ma J."/>
        </authorList>
    </citation>
    <scope>NUCLEOTIDE SEQUENCE [LARGE SCALE GENOMIC DNA]</scope>
    <source>
        <strain evidence="3 4">JCM 10696</strain>
    </source>
</reference>
<keyword evidence="4" id="KW-1185">Reference proteome</keyword>
<dbReference type="InterPro" id="IPR037523">
    <property type="entry name" value="VOC_core"/>
</dbReference>
<dbReference type="InterPro" id="IPR004360">
    <property type="entry name" value="Glyas_Fos-R_dOase_dom"/>
</dbReference>
<evidence type="ECO:0000313" key="4">
    <source>
        <dbReference type="Proteomes" id="UP001500665"/>
    </source>
</evidence>
<dbReference type="Gene3D" id="3.10.180.10">
    <property type="entry name" value="2,3-Dihydroxybiphenyl 1,2-Dioxygenase, domain 1"/>
    <property type="match status" value="1"/>
</dbReference>
<sequence length="144" mass="15236">MNTLQTGHVGLNVTDLDRSIAFYTRAFGFEVAGRDEGHALLGKDGRLVVALWRQTEAAARTDVAGLHHLSFQVDTIEEVRAAEEVLRGLGTRFTYDGIVPHGEGAASGGIFFSDPDGIRLEVYAPSGAESATAPVAGAPTCGFF</sequence>
<dbReference type="PROSITE" id="PS00934">
    <property type="entry name" value="GLYOXALASE_I_1"/>
    <property type="match status" value="1"/>
</dbReference>
<comment type="caution">
    <text evidence="3">The sequence shown here is derived from an EMBL/GenBank/DDBJ whole genome shotgun (WGS) entry which is preliminary data.</text>
</comment>
<organism evidence="3 4">
    <name type="scientific">Actinocorallia libanotica</name>
    <dbReference type="NCBI Taxonomy" id="46162"/>
    <lineage>
        <taxon>Bacteria</taxon>
        <taxon>Bacillati</taxon>
        <taxon>Actinomycetota</taxon>
        <taxon>Actinomycetes</taxon>
        <taxon>Streptosporangiales</taxon>
        <taxon>Thermomonosporaceae</taxon>
        <taxon>Actinocorallia</taxon>
    </lineage>
</organism>
<dbReference type="PANTHER" id="PTHR36113:SF6">
    <property type="entry name" value="FOSFOMYCIN RESISTANCE PROTEIN FOSX"/>
    <property type="match status" value="1"/>
</dbReference>
<name>A0ABN1R475_9ACTN</name>
<dbReference type="InterPro" id="IPR029068">
    <property type="entry name" value="Glyas_Bleomycin-R_OHBP_Dase"/>
</dbReference>
<dbReference type="Proteomes" id="UP001500665">
    <property type="component" value="Unassembled WGS sequence"/>
</dbReference>
<dbReference type="RefSeq" id="WP_344241376.1">
    <property type="nucleotide sequence ID" value="NZ_BAAAHH010000011.1"/>
</dbReference>
<dbReference type="SUPFAM" id="SSF54593">
    <property type="entry name" value="Glyoxalase/Bleomycin resistance protein/Dihydroxybiphenyl dioxygenase"/>
    <property type="match status" value="1"/>
</dbReference>
<evidence type="ECO:0000313" key="3">
    <source>
        <dbReference type="EMBL" id="GAA0951654.1"/>
    </source>
</evidence>
<dbReference type="Pfam" id="PF00903">
    <property type="entry name" value="Glyoxalase"/>
    <property type="match status" value="1"/>
</dbReference>
<evidence type="ECO:0000256" key="1">
    <source>
        <dbReference type="ARBA" id="ARBA00022723"/>
    </source>
</evidence>
<keyword evidence="1" id="KW-0479">Metal-binding</keyword>